<evidence type="ECO:0000313" key="2">
    <source>
        <dbReference type="EMBL" id="EGC29078.1"/>
    </source>
</evidence>
<feature type="compositionally biased region" description="Low complexity" evidence="1">
    <location>
        <begin position="453"/>
        <end position="466"/>
    </location>
</feature>
<proteinExistence type="predicted"/>
<feature type="compositionally biased region" description="Polar residues" evidence="1">
    <location>
        <begin position="523"/>
        <end position="540"/>
    </location>
</feature>
<feature type="compositionally biased region" description="Low complexity" evidence="1">
    <location>
        <begin position="406"/>
        <end position="415"/>
    </location>
</feature>
<sequence>MGNENGRILSPTEVRTMNGDVKMKLNNKSIKYSLKFVIRGERNTGKSSLFNRLQGLPFSDQYKPTPEIQISHINWDYKNTDDIVDVEIWDIVDIASNTNISNPTNNASGSKLKMTAQKSSAIAATTTESAVKTAESEFGDVDESFYDDVETFDIEKKITSTINSQALKNTGGSFKFGGLDSRALNVYKNVNAVIFMMDPSKKWTYKYIEKEMDKVPLDKYILVISNFRDKNPIGIGDDIKNVVSWADINLLLNKREKISHIEASMLNAFGLQNIVRFFNIPFLEMQRISLHQQIERNEAELISSKQELELMLKESNYNDFIIRKQKQQQQQQPQPPSPQQNPQPTPQSPPSNQPQPQLQQQPQPKPVQSPPSPAQQPAQSPPVQSSGGFFSRFFSSSSKEDAIVNKQQPAQQPIQPKQPPQNLPKMPEVLSSVDEFVAGGNDDDDFYNDKPSKSSIIKNLINIGGKQTQEDRFGDSDDDDESNNPWVSKQEDDFYSSPKKVVSKPTQIKQTKPQPQPIVSPPKTITSPKQPQQQKSTNMVSPPKVTIEQTKPTVSPASKQSSKKSAIEDFNPFGNDEVKFGESDEDDYKPVTNKNNKPIKFNDESSDDDYNPYVAKDESDDDIPVSITISKPKSPLSKPITSPKAIPTQQKSNTSLSTSPKPIAASPKSIATSPKSSPMAISPKIALSVSPNMGTKKSAIEDFNPFGNDEVKFNDSEDDDYKPVASSPKPIISSSPKPKSNPILSKSPPTTISPKSSPKTVSPKNSSPKSSTPKTQPKPVKFNDSDDEHDSNPFVTKNQDEDSDSENDSAKFNSNFKPPSKPIKFNDDEDDGPNPLVAKDDDYEDFF</sequence>
<feature type="compositionally biased region" description="Low complexity" evidence="1">
    <location>
        <begin position="723"/>
        <end position="780"/>
    </location>
</feature>
<feature type="region of interest" description="Disordered" evidence="1">
    <location>
        <begin position="324"/>
        <end position="847"/>
    </location>
</feature>
<dbReference type="Gene3D" id="3.40.50.300">
    <property type="entry name" value="P-loop containing nucleotide triphosphate hydrolases"/>
    <property type="match status" value="1"/>
</dbReference>
<dbReference type="KEGG" id="dpp:DICPUDRAFT_159388"/>
<dbReference type="InParanoid" id="F1A403"/>
<dbReference type="AlphaFoldDB" id="F1A403"/>
<dbReference type="GO" id="GO:0005634">
    <property type="term" value="C:nucleus"/>
    <property type="evidence" value="ECO:0000318"/>
    <property type="project" value="GO_Central"/>
</dbReference>
<reference evidence="3" key="1">
    <citation type="journal article" date="2011" name="Genome Biol.">
        <title>Comparative genomics of the social amoebae Dictyostelium discoideum and Dictyostelium purpureum.</title>
        <authorList>
            <consortium name="US DOE Joint Genome Institute (JGI-PGF)"/>
            <person name="Sucgang R."/>
            <person name="Kuo A."/>
            <person name="Tian X."/>
            <person name="Salerno W."/>
            <person name="Parikh A."/>
            <person name="Feasley C.L."/>
            <person name="Dalin E."/>
            <person name="Tu H."/>
            <person name="Huang E."/>
            <person name="Barry K."/>
            <person name="Lindquist E."/>
            <person name="Shapiro H."/>
            <person name="Bruce D."/>
            <person name="Schmutz J."/>
            <person name="Salamov A."/>
            <person name="Fey P."/>
            <person name="Gaudet P."/>
            <person name="Anjard C."/>
            <person name="Babu M.M."/>
            <person name="Basu S."/>
            <person name="Bushmanova Y."/>
            <person name="van der Wel H."/>
            <person name="Katoh-Kurasawa M."/>
            <person name="Dinh C."/>
            <person name="Coutinho P.M."/>
            <person name="Saito T."/>
            <person name="Elias M."/>
            <person name="Schaap P."/>
            <person name="Kay R.R."/>
            <person name="Henrissat B."/>
            <person name="Eichinger L."/>
            <person name="Rivero F."/>
            <person name="Putnam N.H."/>
            <person name="West C.M."/>
            <person name="Loomis W.F."/>
            <person name="Chisholm R.L."/>
            <person name="Shaulsky G."/>
            <person name="Strassmann J.E."/>
            <person name="Queller D.C."/>
            <person name="Kuspa A."/>
            <person name="Grigoriev I.V."/>
        </authorList>
    </citation>
    <scope>NUCLEOTIDE SEQUENCE [LARGE SCALE GENOMIC DNA]</scope>
    <source>
        <strain evidence="3">QSDP1</strain>
    </source>
</reference>
<feature type="compositionally biased region" description="Polar residues" evidence="1">
    <location>
        <begin position="647"/>
        <end position="660"/>
    </location>
</feature>
<dbReference type="EMBL" id="GL871489">
    <property type="protein sequence ID" value="EGC29078.1"/>
    <property type="molecule type" value="Genomic_DNA"/>
</dbReference>
<dbReference type="Proteomes" id="UP000001064">
    <property type="component" value="Unassembled WGS sequence"/>
</dbReference>
<dbReference type="FunCoup" id="F1A403">
    <property type="interactions" value="781"/>
</dbReference>
<dbReference type="InterPro" id="IPR040385">
    <property type="entry name" value="RABL6"/>
</dbReference>
<name>F1A403_DICPU</name>
<dbReference type="STRING" id="5786.F1A403"/>
<protein>
    <submittedName>
        <fullName evidence="2">Ras superfamily GTPase</fullName>
    </submittedName>
</protein>
<organism evidence="2 3">
    <name type="scientific">Dictyostelium purpureum</name>
    <name type="common">Slime mold</name>
    <dbReference type="NCBI Taxonomy" id="5786"/>
    <lineage>
        <taxon>Eukaryota</taxon>
        <taxon>Amoebozoa</taxon>
        <taxon>Evosea</taxon>
        <taxon>Eumycetozoa</taxon>
        <taxon>Dictyostelia</taxon>
        <taxon>Dictyosteliales</taxon>
        <taxon>Dictyosteliaceae</taxon>
        <taxon>Dictyostelium</taxon>
    </lineage>
</organism>
<accession>F1A403</accession>
<evidence type="ECO:0000256" key="1">
    <source>
        <dbReference type="SAM" id="MobiDB-lite"/>
    </source>
</evidence>
<feature type="compositionally biased region" description="Low complexity" evidence="1">
    <location>
        <begin position="504"/>
        <end position="513"/>
    </location>
</feature>
<dbReference type="eggNOG" id="KOG0084">
    <property type="taxonomic scope" value="Eukaryota"/>
</dbReference>
<dbReference type="GO" id="GO:0005829">
    <property type="term" value="C:cytosol"/>
    <property type="evidence" value="ECO:0000318"/>
    <property type="project" value="GO_Central"/>
</dbReference>
<dbReference type="RefSeq" id="XP_003294398.1">
    <property type="nucleotide sequence ID" value="XM_003294350.1"/>
</dbReference>
<gene>
    <name evidence="2" type="ORF">DICPUDRAFT_159388</name>
</gene>
<dbReference type="PANTHER" id="PTHR14932">
    <property type="entry name" value="RAS GTPASE-RELATED"/>
    <property type="match status" value="1"/>
</dbReference>
<feature type="compositionally biased region" description="Polar residues" evidence="1">
    <location>
        <begin position="547"/>
        <end position="557"/>
    </location>
</feature>
<feature type="compositionally biased region" description="Low complexity" evidence="1">
    <location>
        <begin position="375"/>
        <end position="397"/>
    </location>
</feature>
<dbReference type="GeneID" id="10506624"/>
<dbReference type="OrthoDB" id="207081at2759"/>
<feature type="compositionally biased region" description="Pro residues" evidence="1">
    <location>
        <begin position="333"/>
        <end position="353"/>
    </location>
</feature>
<dbReference type="SUPFAM" id="SSF52540">
    <property type="entry name" value="P-loop containing nucleoside triphosphate hydrolases"/>
    <property type="match status" value="1"/>
</dbReference>
<dbReference type="InterPro" id="IPR027417">
    <property type="entry name" value="P-loop_NTPase"/>
</dbReference>
<feature type="compositionally biased region" description="Pro residues" evidence="1">
    <location>
        <begin position="363"/>
        <end position="374"/>
    </location>
</feature>
<dbReference type="PROSITE" id="PS51419">
    <property type="entry name" value="RAB"/>
    <property type="match status" value="1"/>
</dbReference>
<dbReference type="VEuPathDB" id="AmoebaDB:DICPUDRAFT_159388"/>
<dbReference type="GO" id="GO:0005525">
    <property type="term" value="F:GTP binding"/>
    <property type="evidence" value="ECO:0000318"/>
    <property type="project" value="GO_Central"/>
</dbReference>
<dbReference type="PANTHER" id="PTHR14932:SF1">
    <property type="entry name" value="RAB-LIKE PROTEIN 6"/>
    <property type="match status" value="1"/>
</dbReference>
<keyword evidence="3" id="KW-1185">Reference proteome</keyword>
<evidence type="ECO:0000313" key="3">
    <source>
        <dbReference type="Proteomes" id="UP000001064"/>
    </source>
</evidence>